<dbReference type="Proteomes" id="UP001611494">
    <property type="component" value="Unassembled WGS sequence"/>
</dbReference>
<evidence type="ECO:0000313" key="2">
    <source>
        <dbReference type="EMBL" id="MFI2231223.1"/>
    </source>
</evidence>
<dbReference type="RefSeq" id="WP_397062468.1">
    <property type="nucleotide sequence ID" value="NZ_JBIRYL010000002.1"/>
</dbReference>
<feature type="domain" description="RiboL-PSP-HEPN" evidence="1">
    <location>
        <begin position="20"/>
        <end position="142"/>
    </location>
</feature>
<comment type="caution">
    <text evidence="2">The sequence shown here is derived from an EMBL/GenBank/DDBJ whole genome shotgun (WGS) entry which is preliminary data.</text>
</comment>
<evidence type="ECO:0000313" key="3">
    <source>
        <dbReference type="Proteomes" id="UP001611494"/>
    </source>
</evidence>
<dbReference type="Pfam" id="PF18735">
    <property type="entry name" value="HEPN_RiboL-PSP"/>
    <property type="match status" value="1"/>
</dbReference>
<sequence length="149" mass="16893">MKSTLDATYKRYKESLFDVPIAVQQDLHLYMCIRLSGYIEQLLHQAICAYVSDLSSGPAGEFALSWFKNAPNLNPDALERLMGRFGDKWSGELKEFLDTENKRSSLGVLITIRNNTAHGKSYKGSLSNVSSYKELVDDLHDWVVERLMA</sequence>
<name>A0ABW7VXB1_9NOCA</name>
<keyword evidence="3" id="KW-1185">Reference proteome</keyword>
<accession>A0ABW7VXB1</accession>
<dbReference type="EMBL" id="JBIRYL010000002">
    <property type="protein sequence ID" value="MFI2231223.1"/>
    <property type="molecule type" value="Genomic_DNA"/>
</dbReference>
<protein>
    <submittedName>
        <fullName evidence="2">HEPN domain-containing protein</fullName>
    </submittedName>
</protein>
<gene>
    <name evidence="2" type="ORF">ACH49Z_15360</name>
</gene>
<proteinExistence type="predicted"/>
<evidence type="ECO:0000259" key="1">
    <source>
        <dbReference type="Pfam" id="PF18735"/>
    </source>
</evidence>
<dbReference type="InterPro" id="IPR041519">
    <property type="entry name" value="HEPN_RiboL-PSP"/>
</dbReference>
<organism evidence="2 3">
    <name type="scientific">Nocardia testacea</name>
    <dbReference type="NCBI Taxonomy" id="248551"/>
    <lineage>
        <taxon>Bacteria</taxon>
        <taxon>Bacillati</taxon>
        <taxon>Actinomycetota</taxon>
        <taxon>Actinomycetes</taxon>
        <taxon>Mycobacteriales</taxon>
        <taxon>Nocardiaceae</taxon>
        <taxon>Nocardia</taxon>
    </lineage>
</organism>
<reference evidence="2 3" key="1">
    <citation type="submission" date="2024-10" db="EMBL/GenBank/DDBJ databases">
        <title>The Natural Products Discovery Center: Release of the First 8490 Sequenced Strains for Exploring Actinobacteria Biosynthetic Diversity.</title>
        <authorList>
            <person name="Kalkreuter E."/>
            <person name="Kautsar S.A."/>
            <person name="Yang D."/>
            <person name="Bader C.D."/>
            <person name="Teijaro C.N."/>
            <person name="Fluegel L."/>
            <person name="Davis C.M."/>
            <person name="Simpson J.R."/>
            <person name="Lauterbach L."/>
            <person name="Steele A.D."/>
            <person name="Gui C."/>
            <person name="Meng S."/>
            <person name="Li G."/>
            <person name="Viehrig K."/>
            <person name="Ye F."/>
            <person name="Su P."/>
            <person name="Kiefer A.F."/>
            <person name="Nichols A."/>
            <person name="Cepeda A.J."/>
            <person name="Yan W."/>
            <person name="Fan B."/>
            <person name="Jiang Y."/>
            <person name="Adhikari A."/>
            <person name="Zheng C.-J."/>
            <person name="Schuster L."/>
            <person name="Cowan T.M."/>
            <person name="Smanski M.J."/>
            <person name="Chevrette M.G."/>
            <person name="De Carvalho L.P.S."/>
            <person name="Shen B."/>
        </authorList>
    </citation>
    <scope>NUCLEOTIDE SEQUENCE [LARGE SCALE GENOMIC DNA]</scope>
    <source>
        <strain evidence="2 3">NPDC019377</strain>
    </source>
</reference>